<dbReference type="GO" id="GO:0016887">
    <property type="term" value="F:ATP hydrolysis activity"/>
    <property type="evidence" value="ECO:0007669"/>
    <property type="project" value="InterPro"/>
</dbReference>
<dbReference type="InterPro" id="IPR027417">
    <property type="entry name" value="P-loop_NTPase"/>
</dbReference>
<dbReference type="InterPro" id="IPR003439">
    <property type="entry name" value="ABC_transporter-like_ATP-bd"/>
</dbReference>
<keyword evidence="4 5" id="KW-0472">Membrane</keyword>
<dbReference type="GO" id="GO:0015421">
    <property type="term" value="F:ABC-type oligopeptide transporter activity"/>
    <property type="evidence" value="ECO:0007669"/>
    <property type="project" value="TreeGrafter"/>
</dbReference>
<gene>
    <name evidence="8" type="ORF">HF964_01920</name>
</gene>
<name>A0A7X6N1V9_9LACO</name>
<dbReference type="RefSeq" id="WP_168721351.1">
    <property type="nucleotide sequence ID" value="NZ_JAAXPN010000001.1"/>
</dbReference>
<dbReference type="PROSITE" id="PS50893">
    <property type="entry name" value="ABC_TRANSPORTER_2"/>
    <property type="match status" value="1"/>
</dbReference>
<evidence type="ECO:0000256" key="4">
    <source>
        <dbReference type="ARBA" id="ARBA00023136"/>
    </source>
</evidence>
<feature type="domain" description="ABC transporter" evidence="6">
    <location>
        <begin position="335"/>
        <end position="539"/>
    </location>
</feature>
<reference evidence="8 9" key="1">
    <citation type="submission" date="2020-04" db="EMBL/GenBank/DDBJ databases">
        <title>MicrobeNet Type strains.</title>
        <authorList>
            <person name="Nicholson A.C."/>
        </authorList>
    </citation>
    <scope>NUCLEOTIDE SEQUENCE [LARGE SCALE GENOMIC DNA]</scope>
    <source>
        <strain evidence="8 9">CCUG 61472</strain>
    </source>
</reference>
<dbReference type="PANTHER" id="PTHR43394:SF1">
    <property type="entry name" value="ATP-BINDING CASSETTE SUB-FAMILY B MEMBER 10, MITOCHONDRIAL"/>
    <property type="match status" value="1"/>
</dbReference>
<feature type="transmembrane region" description="Helical" evidence="5">
    <location>
        <begin position="58"/>
        <end position="81"/>
    </location>
</feature>
<evidence type="ECO:0000256" key="1">
    <source>
        <dbReference type="ARBA" id="ARBA00004651"/>
    </source>
</evidence>
<dbReference type="PANTHER" id="PTHR43394">
    <property type="entry name" value="ATP-DEPENDENT PERMEASE MDL1, MITOCHONDRIAL"/>
    <property type="match status" value="1"/>
</dbReference>
<protein>
    <submittedName>
        <fullName evidence="8">ABC transporter ATP-binding protein</fullName>
    </submittedName>
</protein>
<keyword evidence="3 5" id="KW-1133">Transmembrane helix</keyword>
<comment type="caution">
    <text evidence="8">The sequence shown here is derived from an EMBL/GenBank/DDBJ whole genome shotgun (WGS) entry which is preliminary data.</text>
</comment>
<proteinExistence type="predicted"/>
<dbReference type="SUPFAM" id="SSF90123">
    <property type="entry name" value="ABC transporter transmembrane region"/>
    <property type="match status" value="1"/>
</dbReference>
<organism evidence="8 9">
    <name type="scientific">Periweissella fabalis</name>
    <dbReference type="NCBI Taxonomy" id="1070421"/>
    <lineage>
        <taxon>Bacteria</taxon>
        <taxon>Bacillati</taxon>
        <taxon>Bacillota</taxon>
        <taxon>Bacilli</taxon>
        <taxon>Lactobacillales</taxon>
        <taxon>Lactobacillaceae</taxon>
        <taxon>Periweissella</taxon>
    </lineage>
</organism>
<dbReference type="InterPro" id="IPR011527">
    <property type="entry name" value="ABC1_TM_dom"/>
</dbReference>
<feature type="transmembrane region" description="Helical" evidence="5">
    <location>
        <begin position="162"/>
        <end position="180"/>
    </location>
</feature>
<keyword evidence="9" id="KW-1185">Reference proteome</keyword>
<keyword evidence="2 5" id="KW-0812">Transmembrane</keyword>
<dbReference type="SUPFAM" id="SSF52540">
    <property type="entry name" value="P-loop containing nucleoside triphosphate hydrolases"/>
    <property type="match status" value="1"/>
</dbReference>
<evidence type="ECO:0000256" key="2">
    <source>
        <dbReference type="ARBA" id="ARBA00022692"/>
    </source>
</evidence>
<evidence type="ECO:0000259" key="6">
    <source>
        <dbReference type="PROSITE" id="PS50893"/>
    </source>
</evidence>
<evidence type="ECO:0000259" key="7">
    <source>
        <dbReference type="PROSITE" id="PS50929"/>
    </source>
</evidence>
<feature type="transmembrane region" description="Helical" evidence="5">
    <location>
        <begin position="251"/>
        <end position="270"/>
    </location>
</feature>
<feature type="transmembrane region" description="Helical" evidence="5">
    <location>
        <begin position="133"/>
        <end position="156"/>
    </location>
</feature>
<dbReference type="EMBL" id="JAAXPN010000001">
    <property type="protein sequence ID" value="NKZ23565.1"/>
    <property type="molecule type" value="Genomic_DNA"/>
</dbReference>
<dbReference type="InterPro" id="IPR036640">
    <property type="entry name" value="ABC1_TM_sf"/>
</dbReference>
<keyword evidence="8" id="KW-0547">Nucleotide-binding</keyword>
<comment type="subcellular location">
    <subcellularLocation>
        <location evidence="1">Cell membrane</location>
        <topology evidence="1">Multi-pass membrane protein</topology>
    </subcellularLocation>
</comment>
<feature type="transmembrane region" description="Helical" evidence="5">
    <location>
        <begin position="21"/>
        <end position="38"/>
    </location>
</feature>
<keyword evidence="8" id="KW-0067">ATP-binding</keyword>
<dbReference type="GO" id="GO:0005524">
    <property type="term" value="F:ATP binding"/>
    <property type="evidence" value="ECO:0007669"/>
    <property type="project" value="UniProtKB-KW"/>
</dbReference>
<dbReference type="CDD" id="cd07346">
    <property type="entry name" value="ABC_6TM_exporters"/>
    <property type="match status" value="1"/>
</dbReference>
<feature type="domain" description="ABC transmembrane type-1" evidence="7">
    <location>
        <begin position="26"/>
        <end position="305"/>
    </location>
</feature>
<dbReference type="Gene3D" id="1.20.1560.10">
    <property type="entry name" value="ABC transporter type 1, transmembrane domain"/>
    <property type="match status" value="1"/>
</dbReference>
<dbReference type="PROSITE" id="PS50929">
    <property type="entry name" value="ABC_TM1F"/>
    <property type="match status" value="1"/>
</dbReference>
<evidence type="ECO:0000256" key="5">
    <source>
        <dbReference type="SAM" id="Phobius"/>
    </source>
</evidence>
<evidence type="ECO:0000256" key="3">
    <source>
        <dbReference type="ARBA" id="ARBA00022989"/>
    </source>
</evidence>
<dbReference type="InterPro" id="IPR039421">
    <property type="entry name" value="Type_1_exporter"/>
</dbReference>
<dbReference type="GO" id="GO:0005886">
    <property type="term" value="C:plasma membrane"/>
    <property type="evidence" value="ECO:0007669"/>
    <property type="project" value="UniProtKB-SubCell"/>
</dbReference>
<evidence type="ECO:0000313" key="9">
    <source>
        <dbReference type="Proteomes" id="UP000549765"/>
    </source>
</evidence>
<feature type="transmembrane region" description="Helical" evidence="5">
    <location>
        <begin position="276"/>
        <end position="299"/>
    </location>
</feature>
<dbReference type="Pfam" id="PF00005">
    <property type="entry name" value="ABC_tran"/>
    <property type="match status" value="1"/>
</dbReference>
<sequence>MQVIGNRHPMIQAELRSFRKDFVLQIIVVVIMTLIALYTPYLEGHIINAIVYQHNVPIFIQTIGILLLVSAINLLISYFTAKMQYHKLPQIIVAVINQLIARFYHVDPRAMLPYDGAYLNSRVNEDVSVTARFIYITVPSFIANLVTIFGVGIFLAVFNIKILGLFALFIALYMLVYFFTRYHIYVTSLDVKETSANYFADRNSMFTRYLAIKAKELLGAEQRKNQQLATTMFTAMHGNFKWHYILSTSKISLSMLFQIAFFIIGGIAVINGNWQIGTFTVILQYFVILINVVDNLFYVGSEYQDYQASQTRLQELLSLPPEVTGETTLAKVTTITITDLNINLEPDQALYVHDLNFELTTGHIYTLIGKNGVGKTTLLYTLLGLNPDYQGQITFNNHELTTLNTRLLRQNNVAVMLQNEVTTGLTVQAYLDQFAVTATEKANPLIKAVFFSEHFMLTKVLTTPLNQLSGGEHQLVTLYATLFKADATVLILDEPFSNISFKLVPVILNLLNSPDFNDKIILLVSHEQEIINMTLPIEIGG</sequence>
<evidence type="ECO:0000313" key="8">
    <source>
        <dbReference type="EMBL" id="NKZ23565.1"/>
    </source>
</evidence>
<accession>A0A7X6N1V9</accession>
<dbReference type="AlphaFoldDB" id="A0A7X6N1V9"/>
<dbReference type="Proteomes" id="UP000549765">
    <property type="component" value="Unassembled WGS sequence"/>
</dbReference>
<dbReference type="Gene3D" id="3.40.50.300">
    <property type="entry name" value="P-loop containing nucleotide triphosphate hydrolases"/>
    <property type="match status" value="1"/>
</dbReference>